<feature type="region of interest" description="Disordered" evidence="4">
    <location>
        <begin position="780"/>
        <end position="860"/>
    </location>
</feature>
<dbReference type="Pfam" id="PF20421">
    <property type="entry name" value="DHR-2_Lobe_C"/>
    <property type="match status" value="1"/>
</dbReference>
<evidence type="ECO:0000259" key="5">
    <source>
        <dbReference type="PROSITE" id="PS51650"/>
    </source>
</evidence>
<dbReference type="InterPro" id="IPR046769">
    <property type="entry name" value="DOCKER_Lobe_A"/>
</dbReference>
<name>A0A5N5TH60_9CRUS</name>
<dbReference type="PANTHER" id="PTHR23317:SF76">
    <property type="entry name" value="LD20667P"/>
    <property type="match status" value="1"/>
</dbReference>
<dbReference type="InterPro" id="IPR027357">
    <property type="entry name" value="DOCKER_dom"/>
</dbReference>
<accession>A0A5N5TH60</accession>
<feature type="region of interest" description="Disordered" evidence="4">
    <location>
        <begin position="1373"/>
        <end position="1395"/>
    </location>
</feature>
<evidence type="ECO:0000256" key="4">
    <source>
        <dbReference type="SAM" id="MobiDB-lite"/>
    </source>
</evidence>
<dbReference type="InterPro" id="IPR037808">
    <property type="entry name" value="C2_Dock-C"/>
</dbReference>
<dbReference type="InterPro" id="IPR043161">
    <property type="entry name" value="DOCK_C_lobe_A"/>
</dbReference>
<feature type="region of interest" description="Disordered" evidence="4">
    <location>
        <begin position="1228"/>
        <end position="1290"/>
    </location>
</feature>
<feature type="compositionally biased region" description="Low complexity" evidence="4">
    <location>
        <begin position="1232"/>
        <end position="1250"/>
    </location>
</feature>
<evidence type="ECO:0000259" key="6">
    <source>
        <dbReference type="PROSITE" id="PS51651"/>
    </source>
</evidence>
<sequence>MSLDRDPARSILHFPSDDVKVTKIPRHISTVEPVVPSEIEGFDAHVSDCVRCYTKDWIYVSREYIHYSTSTESRGSITSEKWQLLDSCIPPEFEIDIDEERIIDDVDRQEMSSSRSSQISDTPRGSWASSVFDLRNSIGDPLLPSLLSRIYQDTIDANNYAVRKENRQVKCINLKLELDIEPIFATMALYDIKERKKISENFYFDMNSEALKRMLNSHIPYQDISSLSRACIFNITYPSSDLFIVVRLEKILQGDINDVLIPYLKDECNKEKLKTTAVTFCERLGKYRMPLAWTAINLVDIVQGNRDGNSEKESSGSNSLGKVTSTKEIFEIGNKAHQTLDDGKRRGGSGSLTRRGSLERRSLNEKRRSWSPEEFGACLDSFRPEGDKLRDEDLYKFLPELKRSSNQLKKKCLPGQLVLDISPVRDTPKYCLTSELAKHHPYPDEKCRPIKEAIEFAPHSIFEPNLFYRNLLFVSPKDLNFSGRPGSARNIAVKIQFMGGEDQNSALPYIFGKSSCPEFTTEACTAVTYHNKSPDFYDEIKIKLPALLGDQHHILFTFYHISCQKKAEEKTLETPVGYTWLPIYRDGSLQTGEHCLPVMMEQPPSNYSYITADIQLPGTKWVDNHKGIFTVNVDAVTTIHSQDPNIDKFFLLIKMIEEKCIPARIGETKMEGELKKAMMELEKSQSETLVNFIPVLLDRLIRLMVRPPVLAGQPANLALSSFNSMAGIVGKISKLLEDKNDQHGRNETLLTYIAYQVTFFHPDNYNPSESTSSRTIERPLYQKQSSHSSTGGTSLGFTHTHRSSNPDLGLDPDSEVGNLMNRGLDRTNSMRIERHPLEEECSEEDERDSDGELQKTLSSELSWPRVKPTLGNDYVNVAAIQRAGRKLVHEEIALQWVVSKGPGRENALLNAWFFFELMLKSMTEYLAHTKNLESSRKHRFPHQYCDDIENLTNSITNDIIASVNKDSRNIKHIQNVNSSLAFFLSDLLSIMDRGFVFGLIKNYCKQMNGKAFSIQDATNLINLKLDFVRIVCSHEHYVALNLPFCTPLSNLSAPSSPCPSVSSTNSQGSFISTIMGGDRAAYMALSSSFCHQHFLTGLVLSDLASALEMNSPTIHGRAVNTIRNLLTSHDTDDRLENRDAVEARSRVASLYIPLINIVIDALPLLYTFNSNKASTHYMNPKEDSEGTHPHINQNVAMAIAGSSLYATRESEYDIVPGGMRRYTSRDFTLPDKSQSLPSSMSKNSLSKASLHAMHHSILSDASSKSVGEGKPPIPPPPPMPPPPVPRASGFQGKKIFSRGGVQMRSRADMRSRLEETIMGQNSARLEMMQRRRGNNSNSSLSPIVSFTSGPQIVVGHSQFYVPGPSVLPGISGQAEKNPPSPTIGGCQFGSNSSGGEKLRWRKDTFPWKNQQNMQHSLHSQDGDRILQDLEQDSQVEGFLASEANMIILDTLENIVQVVTQSDHLQGLLSIVFKVLLHALAANQSTTTLTNMFNTQRSLVAKLNFSLCSFLVCYSMKRLNNVLTCACNFLKHCSSCICTIRSNAAASLYLLMRHNFEIGNNFARVKMQVTMSLSSLVGTSHTFSEAFLRRSLRTILTYAEEDTDLQDTSFPEQVKDLVFNLHMILSDTVKMKEYQEDPEMLLDLMYRIARGYQNSPDLRLTWLANMAQKHSERGQHAEAAMCMVHSAALVSEYLYMLEDRPHLPIGAVTFSRISPNVLEESAVSDDVLSPDEEGICTGKYFTENGLVGLLEQASSSFYQAGMFECINEVYKILIPIAEENRDWKKLINIHSKVHDAFYKMDQLEGKRIFGTYFRVGFYGVKFGDLDGEEFIYKEPTLTKLPEISHRLENFFSERFGDENFEIIKDSNSVDMSKLKPEKAYVQITYVEPYFDVHEESERITSFEKNYKIKRFIFSTPFTPDGRAHGDLHEQYKRKTILTTQHMFPYIKKRVQVVDRYSWVLTPIEVAIEDIQKKTVELTIAINQDPPDHKILQMVLQGCIGTTVNQGPMEIAHVFFSDLSDGRKAPDKLQNKLRLCFKNFSRRCFEALKKNKSLIGPEMRAYQKELEMNYHRFTDRLNPMISPHNQSRPSSVFLSSEYSFGGSSSSICTLVSEKEINRILSDSGSDSICEESDDESISEV</sequence>
<dbReference type="OrthoDB" id="47328at2759"/>
<dbReference type="Gene3D" id="2.60.40.150">
    <property type="entry name" value="C2 domain"/>
    <property type="match status" value="1"/>
</dbReference>
<dbReference type="GO" id="GO:0007264">
    <property type="term" value="P:small GTPase-mediated signal transduction"/>
    <property type="evidence" value="ECO:0007669"/>
    <property type="project" value="InterPro"/>
</dbReference>
<dbReference type="Pfam" id="PF11878">
    <property type="entry name" value="DOCK_C-D_N"/>
    <property type="match status" value="1"/>
</dbReference>
<comment type="similarity">
    <text evidence="3">Belongs to the DOCK family.</text>
</comment>
<dbReference type="Pfam" id="PF06920">
    <property type="entry name" value="DHR-2_Lobe_A"/>
    <property type="match status" value="1"/>
</dbReference>
<dbReference type="InterPro" id="IPR027007">
    <property type="entry name" value="C2_DOCK-type_domain"/>
</dbReference>
<dbReference type="InterPro" id="IPR021816">
    <property type="entry name" value="DOCK_C/D_N"/>
</dbReference>
<dbReference type="InterPro" id="IPR043162">
    <property type="entry name" value="DOCK_C_lobe_C"/>
</dbReference>
<keyword evidence="8" id="KW-1185">Reference proteome</keyword>
<comment type="caution">
    <text evidence="7">The sequence shown here is derived from an EMBL/GenBank/DDBJ whole genome shotgun (WGS) entry which is preliminary data.</text>
</comment>
<protein>
    <submittedName>
        <fullName evidence="7">Dedicator of cytokinesis protein 6</fullName>
    </submittedName>
</protein>
<proteinExistence type="inferred from homology"/>
<dbReference type="Proteomes" id="UP000326759">
    <property type="component" value="Unassembled WGS sequence"/>
</dbReference>
<dbReference type="FunFam" id="1.20.58.740:FF:000002">
    <property type="entry name" value="Dedicator of cytokinesis protein 7"/>
    <property type="match status" value="1"/>
</dbReference>
<dbReference type="PROSITE" id="PS51650">
    <property type="entry name" value="C2_DOCK"/>
    <property type="match status" value="1"/>
</dbReference>
<dbReference type="PROSITE" id="PS51651">
    <property type="entry name" value="DOCKER"/>
    <property type="match status" value="1"/>
</dbReference>
<dbReference type="Gene3D" id="1.25.40.410">
    <property type="match status" value="1"/>
</dbReference>
<dbReference type="GO" id="GO:0005085">
    <property type="term" value="F:guanyl-nucleotide exchange factor activity"/>
    <property type="evidence" value="ECO:0007669"/>
    <property type="project" value="UniProtKB-KW"/>
</dbReference>
<dbReference type="Gene3D" id="1.20.58.740">
    <property type="match status" value="1"/>
</dbReference>
<feature type="domain" description="DOCKER" evidence="6">
    <location>
        <begin position="1649"/>
        <end position="2084"/>
    </location>
</feature>
<dbReference type="EMBL" id="SEYY01001235">
    <property type="protein sequence ID" value="KAB7505428.1"/>
    <property type="molecule type" value="Genomic_DNA"/>
</dbReference>
<dbReference type="Pfam" id="PF20422">
    <property type="entry name" value="DHR-2_Lobe_B"/>
    <property type="match status" value="1"/>
</dbReference>
<dbReference type="Pfam" id="PF14429">
    <property type="entry name" value="DOCK-C2"/>
    <property type="match status" value="1"/>
</dbReference>
<dbReference type="FunFam" id="1.25.40.410:FF:000002">
    <property type="entry name" value="Dedicator of cytokinesis protein 7"/>
    <property type="match status" value="1"/>
</dbReference>
<reference evidence="7 8" key="1">
    <citation type="journal article" date="2019" name="PLoS Biol.">
        <title>Sex chromosomes control vertical transmission of feminizing Wolbachia symbionts in an isopod.</title>
        <authorList>
            <person name="Becking T."/>
            <person name="Chebbi M.A."/>
            <person name="Giraud I."/>
            <person name="Moumen B."/>
            <person name="Laverre T."/>
            <person name="Caubet Y."/>
            <person name="Peccoud J."/>
            <person name="Gilbert C."/>
            <person name="Cordaux R."/>
        </authorList>
    </citation>
    <scope>NUCLEOTIDE SEQUENCE [LARGE SCALE GENOMIC DNA]</scope>
    <source>
        <strain evidence="7">ANa2</strain>
        <tissue evidence="7">Whole body excluding digestive tract and cuticle</tissue>
    </source>
</reference>
<evidence type="ECO:0000313" key="8">
    <source>
        <dbReference type="Proteomes" id="UP000326759"/>
    </source>
</evidence>
<dbReference type="InterPro" id="IPR035892">
    <property type="entry name" value="C2_domain_sf"/>
</dbReference>
<evidence type="ECO:0000256" key="3">
    <source>
        <dbReference type="PROSITE-ProRule" id="PRU00983"/>
    </source>
</evidence>
<dbReference type="InterPro" id="IPR026791">
    <property type="entry name" value="DOCK"/>
</dbReference>
<dbReference type="InterPro" id="IPR046773">
    <property type="entry name" value="DOCKER_Lobe_C"/>
</dbReference>
<feature type="domain" description="C2 DOCK-type" evidence="5">
    <location>
        <begin position="469"/>
        <end position="636"/>
    </location>
</feature>
<evidence type="ECO:0000256" key="2">
    <source>
        <dbReference type="ARBA" id="ARBA00022658"/>
    </source>
</evidence>
<organism evidence="7 8">
    <name type="scientific">Armadillidium nasatum</name>
    <dbReference type="NCBI Taxonomy" id="96803"/>
    <lineage>
        <taxon>Eukaryota</taxon>
        <taxon>Metazoa</taxon>
        <taxon>Ecdysozoa</taxon>
        <taxon>Arthropoda</taxon>
        <taxon>Crustacea</taxon>
        <taxon>Multicrustacea</taxon>
        <taxon>Malacostraca</taxon>
        <taxon>Eumalacostraca</taxon>
        <taxon>Peracarida</taxon>
        <taxon>Isopoda</taxon>
        <taxon>Oniscidea</taxon>
        <taxon>Crinocheta</taxon>
        <taxon>Armadillidiidae</taxon>
        <taxon>Armadillidium</taxon>
    </lineage>
</organism>
<keyword evidence="2" id="KW-0344">Guanine-nucleotide releasing factor</keyword>
<evidence type="ECO:0000313" key="7">
    <source>
        <dbReference type="EMBL" id="KAB7505428.1"/>
    </source>
</evidence>
<feature type="compositionally biased region" description="Acidic residues" evidence="4">
    <location>
        <begin position="839"/>
        <end position="851"/>
    </location>
</feature>
<keyword evidence="1" id="KW-0597">Phosphoprotein</keyword>
<feature type="compositionally biased region" description="Basic and acidic residues" evidence="4">
    <location>
        <begin position="356"/>
        <end position="365"/>
    </location>
</feature>
<feature type="compositionally biased region" description="Pro residues" evidence="4">
    <location>
        <begin position="1271"/>
        <end position="1285"/>
    </location>
</feature>
<feature type="compositionally biased region" description="Low complexity" evidence="4">
    <location>
        <begin position="785"/>
        <end position="798"/>
    </location>
</feature>
<feature type="region of interest" description="Disordered" evidence="4">
    <location>
        <begin position="339"/>
        <end position="365"/>
    </location>
</feature>
<dbReference type="InterPro" id="IPR046770">
    <property type="entry name" value="DOCKER_Lobe_B"/>
</dbReference>
<feature type="region of interest" description="Disordered" evidence="4">
    <location>
        <begin position="107"/>
        <end position="126"/>
    </location>
</feature>
<gene>
    <name evidence="7" type="primary">Dock6</name>
    <name evidence="7" type="ORF">Anas_00398</name>
</gene>
<evidence type="ECO:0000256" key="1">
    <source>
        <dbReference type="ARBA" id="ARBA00022553"/>
    </source>
</evidence>
<dbReference type="PANTHER" id="PTHR23317">
    <property type="entry name" value="DEDICATOR OF CYTOKINESIS DOCK"/>
    <property type="match status" value="1"/>
</dbReference>
<dbReference type="CDD" id="cd08696">
    <property type="entry name" value="C2_Dock-C"/>
    <property type="match status" value="1"/>
</dbReference>